<evidence type="ECO:0000313" key="2">
    <source>
        <dbReference type="EMBL" id="KAK3176712.1"/>
    </source>
</evidence>
<gene>
    <name evidence="2" type="ORF">OEA41_008037</name>
</gene>
<dbReference type="Proteomes" id="UP001276659">
    <property type="component" value="Unassembled WGS sequence"/>
</dbReference>
<dbReference type="EMBL" id="JASNWA010000004">
    <property type="protein sequence ID" value="KAK3176712.1"/>
    <property type="molecule type" value="Genomic_DNA"/>
</dbReference>
<keyword evidence="3" id="KW-1185">Reference proteome</keyword>
<evidence type="ECO:0000313" key="3">
    <source>
        <dbReference type="Proteomes" id="UP001276659"/>
    </source>
</evidence>
<name>A0AAE0DNU2_9LECA</name>
<evidence type="ECO:0000256" key="1">
    <source>
        <dbReference type="SAM" id="MobiDB-lite"/>
    </source>
</evidence>
<dbReference type="AlphaFoldDB" id="A0AAE0DNU2"/>
<protein>
    <submittedName>
        <fullName evidence="2">Uncharacterized protein</fullName>
    </submittedName>
</protein>
<reference evidence="2" key="1">
    <citation type="submission" date="2022-11" db="EMBL/GenBank/DDBJ databases">
        <title>Chromosomal genome sequence assembly and mating type (MAT) locus characterization of the leprose asexual lichenized fungus Lepraria neglecta (Nyl.) Erichsen.</title>
        <authorList>
            <person name="Allen J.L."/>
            <person name="Pfeffer B."/>
        </authorList>
    </citation>
    <scope>NUCLEOTIDE SEQUENCE</scope>
    <source>
        <strain evidence="2">Allen 5258</strain>
    </source>
</reference>
<comment type="caution">
    <text evidence="2">The sequence shown here is derived from an EMBL/GenBank/DDBJ whole genome shotgun (WGS) entry which is preliminary data.</text>
</comment>
<feature type="compositionally biased region" description="Acidic residues" evidence="1">
    <location>
        <begin position="70"/>
        <end position="89"/>
    </location>
</feature>
<sequence length="111" mass="11907">MDIESMYPVDERKQPIEAPRALPPSALKRVNNACRIPTNSVASADSDDRSTPSHISIDDPNGVSQSPEAPADEESDESEVEEHDSDADTDSIKLSLKALLSVVRNTGSFAA</sequence>
<feature type="region of interest" description="Disordered" evidence="1">
    <location>
        <begin position="37"/>
        <end position="91"/>
    </location>
</feature>
<organism evidence="2 3">
    <name type="scientific">Lepraria neglecta</name>
    <dbReference type="NCBI Taxonomy" id="209136"/>
    <lineage>
        <taxon>Eukaryota</taxon>
        <taxon>Fungi</taxon>
        <taxon>Dikarya</taxon>
        <taxon>Ascomycota</taxon>
        <taxon>Pezizomycotina</taxon>
        <taxon>Lecanoromycetes</taxon>
        <taxon>OSLEUM clade</taxon>
        <taxon>Lecanoromycetidae</taxon>
        <taxon>Lecanorales</taxon>
        <taxon>Lecanorineae</taxon>
        <taxon>Stereocaulaceae</taxon>
        <taxon>Lepraria</taxon>
    </lineage>
</organism>
<proteinExistence type="predicted"/>
<accession>A0AAE0DNU2</accession>
<feature type="region of interest" description="Disordered" evidence="1">
    <location>
        <begin position="1"/>
        <end position="24"/>
    </location>
</feature>